<evidence type="ECO:0000313" key="3">
    <source>
        <dbReference type="Proteomes" id="UP000318296"/>
    </source>
</evidence>
<dbReference type="InterPro" id="IPR036583">
    <property type="entry name" value="23S_rRNA_IVS_sf"/>
</dbReference>
<protein>
    <recommendedName>
        <fullName evidence="1">bAvd-like domain-containing protein</fullName>
    </recommendedName>
</protein>
<accession>A0A554LI59</accession>
<proteinExistence type="predicted"/>
<dbReference type="Pfam" id="PF22296">
    <property type="entry name" value="bAvd"/>
    <property type="match status" value="1"/>
</dbReference>
<dbReference type="NCBIfam" id="TIGR02436">
    <property type="entry name" value="four helix bundle protein"/>
    <property type="match status" value="1"/>
</dbReference>
<dbReference type="InterPro" id="IPR012657">
    <property type="entry name" value="23S_rRNA-intervening_sequence"/>
</dbReference>
<dbReference type="SUPFAM" id="SSF158446">
    <property type="entry name" value="IVS-encoded protein-like"/>
    <property type="match status" value="1"/>
</dbReference>
<dbReference type="CDD" id="cd16376">
    <property type="entry name" value="Avd_like"/>
    <property type="match status" value="1"/>
</dbReference>
<reference evidence="2 3" key="1">
    <citation type="submission" date="2017-07" db="EMBL/GenBank/DDBJ databases">
        <title>Mechanisms for carbon and nitrogen cycling indicate functional differentiation within the Candidate Phyla Radiation.</title>
        <authorList>
            <person name="Danczak R.E."/>
            <person name="Johnston M.D."/>
            <person name="Kenah C."/>
            <person name="Slattery M."/>
            <person name="Wrighton K.C."/>
            <person name="Wilkins M.J."/>
        </authorList>
    </citation>
    <scope>NUCLEOTIDE SEQUENCE [LARGE SCALE GENOMIC DNA]</scope>
    <source>
        <strain evidence="2">Licking1014_96</strain>
    </source>
</reference>
<name>A0A554LI59_9BACT</name>
<dbReference type="EMBL" id="VMGH01000001">
    <property type="protein sequence ID" value="TSC92339.1"/>
    <property type="molecule type" value="Genomic_DNA"/>
</dbReference>
<dbReference type="Proteomes" id="UP000318296">
    <property type="component" value="Unassembled WGS sequence"/>
</dbReference>
<comment type="caution">
    <text evidence="2">The sequence shown here is derived from an EMBL/GenBank/DDBJ whole genome shotgun (WGS) entry which is preliminary data.</text>
</comment>
<sequence length="131" mass="15431">MAQLNFHKSIATVPKVKLKILQKLIDTYKLWQGFVRHFPKTSRYSLAIKIDSCFLKIIENIFSASYADINQKLNFVLMASRKLDLLKFFLQIAWEIKAIDNKRYIQLSQKLDEIGRMIGNWQKNLTKLPNK</sequence>
<evidence type="ECO:0000313" key="2">
    <source>
        <dbReference type="EMBL" id="TSC92339.1"/>
    </source>
</evidence>
<gene>
    <name evidence="2" type="ORF">CEN92_7</name>
</gene>
<organism evidence="2 3">
    <name type="scientific">Candidatus Berkelbacteria bacterium Licking1014_96</name>
    <dbReference type="NCBI Taxonomy" id="2017149"/>
    <lineage>
        <taxon>Bacteria</taxon>
        <taxon>Candidatus Berkelbacteria</taxon>
    </lineage>
</organism>
<evidence type="ECO:0000259" key="1">
    <source>
        <dbReference type="Pfam" id="PF22296"/>
    </source>
</evidence>
<dbReference type="InterPro" id="IPR055360">
    <property type="entry name" value="bAvd"/>
</dbReference>
<dbReference type="Gene3D" id="1.20.1440.60">
    <property type="entry name" value="23S rRNA-intervening sequence"/>
    <property type="match status" value="1"/>
</dbReference>
<dbReference type="AlphaFoldDB" id="A0A554LI59"/>
<feature type="domain" description="bAvd-like" evidence="1">
    <location>
        <begin position="23"/>
        <end position="124"/>
    </location>
</feature>